<feature type="compositionally biased region" description="Low complexity" evidence="6">
    <location>
        <begin position="231"/>
        <end position="240"/>
    </location>
</feature>
<keyword evidence="5" id="KW-0342">GTP-binding</keyword>
<dbReference type="InterPro" id="IPR001474">
    <property type="entry name" value="GTP_CycHdrlase_I"/>
</dbReference>
<feature type="binding site" evidence="5">
    <location>
        <position position="109"/>
    </location>
    <ligand>
        <name>Zn(2+)</name>
        <dbReference type="ChEBI" id="CHEBI:29105"/>
    </ligand>
</feature>
<evidence type="ECO:0000256" key="6">
    <source>
        <dbReference type="SAM" id="MobiDB-lite"/>
    </source>
</evidence>
<proteinExistence type="inferred from homology"/>
<evidence type="ECO:0000259" key="7">
    <source>
        <dbReference type="Pfam" id="PF01227"/>
    </source>
</evidence>
<dbReference type="Proteomes" id="UP001165580">
    <property type="component" value="Unassembled WGS sequence"/>
</dbReference>
<feature type="region of interest" description="Disordered" evidence="6">
    <location>
        <begin position="61"/>
        <end position="80"/>
    </location>
</feature>
<protein>
    <recommendedName>
        <fullName evidence="5">GTP cyclohydrolase 1</fullName>
        <ecNumber evidence="5">3.5.4.16</ecNumber>
    </recommendedName>
    <alternativeName>
        <fullName evidence="5">GTP cyclohydrolase I</fullName>
        <shortName evidence="5">GTP-CH-I</shortName>
    </alternativeName>
</protein>
<comment type="catalytic activity">
    <reaction evidence="1 5">
        <text>GTP + H2O = 7,8-dihydroneopterin 3'-triphosphate + formate + H(+)</text>
        <dbReference type="Rhea" id="RHEA:17473"/>
        <dbReference type="ChEBI" id="CHEBI:15377"/>
        <dbReference type="ChEBI" id="CHEBI:15378"/>
        <dbReference type="ChEBI" id="CHEBI:15740"/>
        <dbReference type="ChEBI" id="CHEBI:37565"/>
        <dbReference type="ChEBI" id="CHEBI:58462"/>
        <dbReference type="EC" id="3.5.4.16"/>
    </reaction>
</comment>
<dbReference type="HAMAP" id="MF_00223">
    <property type="entry name" value="FolE"/>
    <property type="match status" value="1"/>
</dbReference>
<name>A0ABT2GFJ4_9MICO</name>
<evidence type="ECO:0000313" key="8">
    <source>
        <dbReference type="EMBL" id="MCS5714953.1"/>
    </source>
</evidence>
<evidence type="ECO:0000256" key="3">
    <source>
        <dbReference type="ARBA" id="ARBA00022563"/>
    </source>
</evidence>
<feature type="region of interest" description="Disordered" evidence="6">
    <location>
        <begin position="231"/>
        <end position="253"/>
    </location>
</feature>
<dbReference type="InterPro" id="IPR043134">
    <property type="entry name" value="GTP-CH-I_N"/>
</dbReference>
<keyword evidence="4 5" id="KW-0378">Hydrolase</keyword>
<comment type="similarity">
    <text evidence="5">Belongs to the GTP cyclohydrolase I family.</text>
</comment>
<dbReference type="PANTHER" id="PTHR11109:SF7">
    <property type="entry name" value="GTP CYCLOHYDROLASE 1"/>
    <property type="match status" value="1"/>
</dbReference>
<dbReference type="PROSITE" id="PS00860">
    <property type="entry name" value="GTP_CYCLOHYDROL_1_2"/>
    <property type="match status" value="1"/>
</dbReference>
<gene>
    <name evidence="5" type="primary">folE</name>
    <name evidence="8" type="ORF">NVV95_10355</name>
</gene>
<keyword evidence="3 5" id="KW-0554">One-carbon metabolism</keyword>
<comment type="caution">
    <text evidence="8">The sequence shown here is derived from an EMBL/GenBank/DDBJ whole genome shotgun (WGS) entry which is preliminary data.</text>
</comment>
<keyword evidence="5" id="KW-0479">Metal-binding</keyword>
<sequence>MTVDRGRIEAAVSEILAAIGDDPGREGLVDTPRRVAELLAELYAGTGLDPAEALGTTFAAGPTAASSSGGSATPAAPTAATPIAGGRADAQAGPVLLRDIAFRSVCEHHLLPFEGVAHVAYLPGDEVAGLGGIVRVVESAASRPQLQERLTDDIADALQRGLGARGVLVVLDARHGCVTARGPRQTGSTTLTLAARGELADPAARAELTTLIAAPRHPVAGGTEVVGGTAVEGGTEVDGGIEVEGGTATGAGR</sequence>
<feature type="binding site" evidence="5">
    <location>
        <position position="177"/>
    </location>
    <ligand>
        <name>Zn(2+)</name>
        <dbReference type="ChEBI" id="CHEBI:29105"/>
    </ligand>
</feature>
<evidence type="ECO:0000256" key="2">
    <source>
        <dbReference type="ARBA" id="ARBA00005080"/>
    </source>
</evidence>
<dbReference type="InterPro" id="IPR043133">
    <property type="entry name" value="GTP-CH-I_C/QueF"/>
</dbReference>
<evidence type="ECO:0000313" key="9">
    <source>
        <dbReference type="Proteomes" id="UP001165580"/>
    </source>
</evidence>
<evidence type="ECO:0000256" key="4">
    <source>
        <dbReference type="ARBA" id="ARBA00022801"/>
    </source>
</evidence>
<feature type="domain" description="GTP cyclohydrolase I" evidence="7">
    <location>
        <begin position="8"/>
        <end position="59"/>
    </location>
</feature>
<dbReference type="RefSeq" id="WP_259486444.1">
    <property type="nucleotide sequence ID" value="NZ_JANTEZ010000003.1"/>
</dbReference>
<feature type="domain" description="GTP cyclohydrolase I" evidence="7">
    <location>
        <begin position="90"/>
        <end position="212"/>
    </location>
</feature>
<evidence type="ECO:0000256" key="5">
    <source>
        <dbReference type="HAMAP-Rule" id="MF_00223"/>
    </source>
</evidence>
<comment type="pathway">
    <text evidence="2 5">Cofactor biosynthesis; 7,8-dihydroneopterin triphosphate biosynthesis; 7,8-dihydroneopterin triphosphate from GTP: step 1/1.</text>
</comment>
<dbReference type="Gene3D" id="3.30.1130.10">
    <property type="match status" value="1"/>
</dbReference>
<dbReference type="Pfam" id="PF01227">
    <property type="entry name" value="GTP_cyclohydroI"/>
    <property type="match status" value="2"/>
</dbReference>
<keyword evidence="5" id="KW-0862">Zinc</keyword>
<dbReference type="EMBL" id="JANTEZ010000003">
    <property type="protein sequence ID" value="MCS5714953.1"/>
    <property type="molecule type" value="Genomic_DNA"/>
</dbReference>
<keyword evidence="5" id="KW-0547">Nucleotide-binding</keyword>
<accession>A0ABT2GFJ4</accession>
<dbReference type="Gene3D" id="1.10.286.10">
    <property type="match status" value="1"/>
</dbReference>
<dbReference type="InterPro" id="IPR018234">
    <property type="entry name" value="GTP_CycHdrlase_I_CS"/>
</dbReference>
<comment type="subunit">
    <text evidence="5">Homopolymer.</text>
</comment>
<organism evidence="8 9">
    <name type="scientific">Herbiconiux gentiana</name>
    <dbReference type="NCBI Taxonomy" id="2970912"/>
    <lineage>
        <taxon>Bacteria</taxon>
        <taxon>Bacillati</taxon>
        <taxon>Actinomycetota</taxon>
        <taxon>Actinomycetes</taxon>
        <taxon>Micrococcales</taxon>
        <taxon>Microbacteriaceae</taxon>
        <taxon>Herbiconiux</taxon>
    </lineage>
</organism>
<feature type="binding site" evidence="5">
    <location>
        <position position="106"/>
    </location>
    <ligand>
        <name>Zn(2+)</name>
        <dbReference type="ChEBI" id="CHEBI:29105"/>
    </ligand>
</feature>
<dbReference type="InterPro" id="IPR020602">
    <property type="entry name" value="GTP_CycHdrlase_I_dom"/>
</dbReference>
<keyword evidence="9" id="KW-1185">Reference proteome</keyword>
<dbReference type="PANTHER" id="PTHR11109">
    <property type="entry name" value="GTP CYCLOHYDROLASE I"/>
    <property type="match status" value="1"/>
</dbReference>
<evidence type="ECO:0000256" key="1">
    <source>
        <dbReference type="ARBA" id="ARBA00001052"/>
    </source>
</evidence>
<dbReference type="EC" id="3.5.4.16" evidence="5"/>
<reference evidence="8" key="1">
    <citation type="submission" date="2022-08" db="EMBL/GenBank/DDBJ databases">
        <authorList>
            <person name="Deng Y."/>
            <person name="Han X.-F."/>
            <person name="Zhang Y.-Q."/>
        </authorList>
    </citation>
    <scope>NUCLEOTIDE SEQUENCE</scope>
    <source>
        <strain evidence="8">CPCC 205716</strain>
    </source>
</reference>
<dbReference type="SUPFAM" id="SSF55620">
    <property type="entry name" value="Tetrahydrobiopterin biosynthesis enzymes-like"/>
    <property type="match status" value="1"/>
</dbReference>